<dbReference type="AlphaFoldDB" id="A0A1M4EG65"/>
<organism evidence="2">
    <name type="scientific">Nonomuraea gerenzanensis</name>
    <dbReference type="NCBI Taxonomy" id="93944"/>
    <lineage>
        <taxon>Bacteria</taxon>
        <taxon>Bacillati</taxon>
        <taxon>Actinomycetota</taxon>
        <taxon>Actinomycetes</taxon>
        <taxon>Streptosporangiales</taxon>
        <taxon>Streptosporangiaceae</taxon>
        <taxon>Nonomuraea</taxon>
    </lineage>
</organism>
<gene>
    <name evidence="2" type="ORF">BN4615_P7059</name>
</gene>
<keyword evidence="1" id="KW-0472">Membrane</keyword>
<reference evidence="2" key="1">
    <citation type="submission" date="2016-04" db="EMBL/GenBank/DDBJ databases">
        <authorList>
            <person name="Evans L.H."/>
            <person name="Alamgir A."/>
            <person name="Owens N."/>
            <person name="Weber N.D."/>
            <person name="Virtaneva K."/>
            <person name="Barbian K."/>
            <person name="Babar A."/>
            <person name="Rosenke K."/>
        </authorList>
    </citation>
    <scope>NUCLEOTIDE SEQUENCE</scope>
    <source>
        <strain evidence="2">Nono1</strain>
    </source>
</reference>
<keyword evidence="1" id="KW-1133">Transmembrane helix</keyword>
<feature type="transmembrane region" description="Helical" evidence="1">
    <location>
        <begin position="13"/>
        <end position="32"/>
    </location>
</feature>
<sequence>MPLVADQADVFDTVGYVTMPVVLLLLLLLLLLPRSKCA</sequence>
<keyword evidence="1" id="KW-0812">Transmembrane</keyword>
<protein>
    <submittedName>
        <fullName evidence="2">Uncharacterized protein</fullName>
    </submittedName>
</protein>
<accession>A0A1M4EG65</accession>
<proteinExistence type="predicted"/>
<evidence type="ECO:0000313" key="2">
    <source>
        <dbReference type="EMBL" id="SBO97543.1"/>
    </source>
</evidence>
<evidence type="ECO:0000256" key="1">
    <source>
        <dbReference type="SAM" id="Phobius"/>
    </source>
</evidence>
<name>A0A1M4EG65_9ACTN</name>
<dbReference type="EMBL" id="LT559118">
    <property type="protein sequence ID" value="SBO97543.1"/>
    <property type="molecule type" value="Genomic_DNA"/>
</dbReference>